<dbReference type="InterPro" id="IPR007460">
    <property type="entry name" value="BrnT_toxin"/>
</dbReference>
<dbReference type="Pfam" id="PF04365">
    <property type="entry name" value="BrnT_toxin"/>
    <property type="match status" value="1"/>
</dbReference>
<accession>A0A504UAY7</accession>
<reference evidence="1 2" key="1">
    <citation type="submission" date="2019-06" db="EMBL/GenBank/DDBJ databases">
        <title>Rhizobium sp. CL12 isolated from roots of soybean.</title>
        <authorList>
            <person name="Wang C."/>
        </authorList>
    </citation>
    <scope>NUCLEOTIDE SEQUENCE [LARGE SCALE GENOMIC DNA]</scope>
    <source>
        <strain evidence="1 2">CL12</strain>
    </source>
</reference>
<dbReference type="RefSeq" id="WP_140828408.1">
    <property type="nucleotide sequence ID" value="NZ_VFYP01000001.1"/>
</dbReference>
<proteinExistence type="predicted"/>
<dbReference type="EMBL" id="VFYP01000001">
    <property type="protein sequence ID" value="TPP11649.1"/>
    <property type="molecule type" value="Genomic_DNA"/>
</dbReference>
<evidence type="ECO:0000313" key="1">
    <source>
        <dbReference type="EMBL" id="TPP11649.1"/>
    </source>
</evidence>
<organism evidence="1 2">
    <name type="scientific">Rhizobium glycinendophyticum</name>
    <dbReference type="NCBI Taxonomy" id="2589807"/>
    <lineage>
        <taxon>Bacteria</taxon>
        <taxon>Pseudomonadati</taxon>
        <taxon>Pseudomonadota</taxon>
        <taxon>Alphaproteobacteria</taxon>
        <taxon>Hyphomicrobiales</taxon>
        <taxon>Rhizobiaceae</taxon>
        <taxon>Rhizobium/Agrobacterium group</taxon>
        <taxon>Rhizobium</taxon>
    </lineage>
</organism>
<keyword evidence="2" id="KW-1185">Reference proteome</keyword>
<dbReference type="InterPro" id="IPR038573">
    <property type="entry name" value="BrnT_sf"/>
</dbReference>
<evidence type="ECO:0000313" key="2">
    <source>
        <dbReference type="Proteomes" id="UP000316429"/>
    </source>
</evidence>
<dbReference type="OrthoDB" id="839663at2"/>
<protein>
    <submittedName>
        <fullName evidence="1">BrnT family toxin</fullName>
    </submittedName>
</protein>
<gene>
    <name evidence="1" type="ORF">FJQ55_12875</name>
</gene>
<sequence length="89" mass="10462">MEFEFDPAKSEANKGKHGIDFVAAQELWYDFFAVDVDAGHPAEARRIRVGRIAGILWTGVYVLRNERVRIISVRRARIQEKRRYEDNQR</sequence>
<dbReference type="Gene3D" id="3.10.450.530">
    <property type="entry name" value="Ribonuclease toxin, BrnT, of type II toxin-antitoxin system"/>
    <property type="match status" value="1"/>
</dbReference>
<dbReference type="AlphaFoldDB" id="A0A504UAY7"/>
<dbReference type="Proteomes" id="UP000316429">
    <property type="component" value="Unassembled WGS sequence"/>
</dbReference>
<name>A0A504UAY7_9HYPH</name>
<comment type="caution">
    <text evidence="1">The sequence shown here is derived from an EMBL/GenBank/DDBJ whole genome shotgun (WGS) entry which is preliminary data.</text>
</comment>